<dbReference type="EMBL" id="CP001068">
    <property type="protein sequence ID" value="ACD26546.1"/>
    <property type="molecule type" value="Genomic_DNA"/>
</dbReference>
<protein>
    <recommendedName>
        <fullName evidence="2">Single-stranded DNA-binding protein</fullName>
    </recommendedName>
</protein>
<dbReference type="AlphaFoldDB" id="B2UBX3"/>
<accession>B2UBX3</accession>
<evidence type="ECO:0000313" key="1">
    <source>
        <dbReference type="EMBL" id="ACD26546.1"/>
    </source>
</evidence>
<gene>
    <name evidence="1" type="ordered locus">Rpic_1405</name>
</gene>
<organism evidence="1">
    <name type="scientific">Ralstonia pickettii (strain 12J)</name>
    <dbReference type="NCBI Taxonomy" id="402626"/>
    <lineage>
        <taxon>Bacteria</taxon>
        <taxon>Pseudomonadati</taxon>
        <taxon>Pseudomonadota</taxon>
        <taxon>Betaproteobacteria</taxon>
        <taxon>Burkholderiales</taxon>
        <taxon>Burkholderiaceae</taxon>
        <taxon>Ralstonia</taxon>
    </lineage>
</organism>
<dbReference type="KEGG" id="rpi:Rpic_1405"/>
<dbReference type="PATRIC" id="fig|402626.5.peg.2608"/>
<dbReference type="STRING" id="402626.Rpic_1405"/>
<sequence length="120" mass="12783">MQKNRVVVDIHAITVREGTSKKNGQPYHMEECACMTTTEYVNPEGVVVTETMPGMVMLPKHLNGKVRPGKFEATVGLGQFEGKLTLRIVDLSPVAVQQSGTVTSGSAIGATATKPEKVAA</sequence>
<dbReference type="HOGENOM" id="CLU_2047771_0_0_4"/>
<proteinExistence type="predicted"/>
<name>B2UBX3_RALPJ</name>
<evidence type="ECO:0008006" key="2">
    <source>
        <dbReference type="Google" id="ProtNLM"/>
    </source>
</evidence>
<reference evidence="1" key="1">
    <citation type="submission" date="2008-05" db="EMBL/GenBank/DDBJ databases">
        <title>Complete sequence of chromosome1 of Ralstonia pickettii 12J.</title>
        <authorList>
            <consortium name="US DOE Joint Genome Institute"/>
            <person name="Lucas S."/>
            <person name="Copeland A."/>
            <person name="Lapidus A."/>
            <person name="Glavina del Rio T."/>
            <person name="Dalin E."/>
            <person name="Tice H."/>
            <person name="Bruce D."/>
            <person name="Goodwin L."/>
            <person name="Pitluck S."/>
            <person name="Meincke L."/>
            <person name="Brettin T."/>
            <person name="Detter J.C."/>
            <person name="Han C."/>
            <person name="Kuske C.R."/>
            <person name="Schmutz J."/>
            <person name="Larimer F."/>
            <person name="Land M."/>
            <person name="Hauser L."/>
            <person name="Kyrpides N."/>
            <person name="Mikhailova N."/>
            <person name="Marsh T."/>
            <person name="Richardson P."/>
        </authorList>
    </citation>
    <scope>NUCLEOTIDE SEQUENCE</scope>
    <source>
        <strain evidence="1">12J</strain>
    </source>
</reference>